<dbReference type="Proteomes" id="UP000439903">
    <property type="component" value="Unassembled WGS sequence"/>
</dbReference>
<gene>
    <name evidence="1" type="ORF">F8M41_024140</name>
</gene>
<comment type="caution">
    <text evidence="1">The sequence shown here is derived from an EMBL/GenBank/DDBJ whole genome shotgun (WGS) entry which is preliminary data.</text>
</comment>
<dbReference type="AlphaFoldDB" id="A0A8H4B0J0"/>
<evidence type="ECO:0000313" key="1">
    <source>
        <dbReference type="EMBL" id="KAF0550655.1"/>
    </source>
</evidence>
<sequence>MCWITKALKLLVSVQKRIPFFNQYTEDGYRMLIRYFPDTLKKFVILTTYKDISYKSLKILLKEISIKLDVLVYRSVEIIGECVKVNLRNMPKKILFNKNNFEFWCHELEDKFLELDTMGVRLRDVNDEEIDECELYFICD</sequence>
<reference evidence="1 2" key="1">
    <citation type="journal article" date="2019" name="Environ. Microbiol.">
        <title>At the nexus of three kingdoms: the genome of the mycorrhizal fungus Gigaspora margarita provides insights into plant, endobacterial and fungal interactions.</title>
        <authorList>
            <person name="Venice F."/>
            <person name="Ghignone S."/>
            <person name="Salvioli di Fossalunga A."/>
            <person name="Amselem J."/>
            <person name="Novero M."/>
            <person name="Xianan X."/>
            <person name="Sedzielewska Toro K."/>
            <person name="Morin E."/>
            <person name="Lipzen A."/>
            <person name="Grigoriev I.V."/>
            <person name="Henrissat B."/>
            <person name="Martin F.M."/>
            <person name="Bonfante P."/>
        </authorList>
    </citation>
    <scope>NUCLEOTIDE SEQUENCE [LARGE SCALE GENOMIC DNA]</scope>
    <source>
        <strain evidence="1 2">BEG34</strain>
    </source>
</reference>
<organism evidence="1 2">
    <name type="scientific">Gigaspora margarita</name>
    <dbReference type="NCBI Taxonomy" id="4874"/>
    <lineage>
        <taxon>Eukaryota</taxon>
        <taxon>Fungi</taxon>
        <taxon>Fungi incertae sedis</taxon>
        <taxon>Mucoromycota</taxon>
        <taxon>Glomeromycotina</taxon>
        <taxon>Glomeromycetes</taxon>
        <taxon>Diversisporales</taxon>
        <taxon>Gigasporaceae</taxon>
        <taxon>Gigaspora</taxon>
    </lineage>
</organism>
<evidence type="ECO:0000313" key="2">
    <source>
        <dbReference type="Proteomes" id="UP000439903"/>
    </source>
</evidence>
<dbReference type="EMBL" id="WTPW01000082">
    <property type="protein sequence ID" value="KAF0550655.1"/>
    <property type="molecule type" value="Genomic_DNA"/>
</dbReference>
<keyword evidence="2" id="KW-1185">Reference proteome</keyword>
<proteinExistence type="predicted"/>
<accession>A0A8H4B0J0</accession>
<name>A0A8H4B0J0_GIGMA</name>
<dbReference type="OrthoDB" id="2367128at2759"/>
<protein>
    <submittedName>
        <fullName evidence="1">Uncharacterized protein</fullName>
    </submittedName>
</protein>